<feature type="non-terminal residue" evidence="2">
    <location>
        <position position="1"/>
    </location>
</feature>
<reference evidence="2 3" key="1">
    <citation type="submission" date="2014-04" db="EMBL/GenBank/DDBJ databases">
        <authorList>
            <consortium name="International Citrus Genome Consortium"/>
            <person name="Gmitter F."/>
            <person name="Chen C."/>
            <person name="Farmerie W."/>
            <person name="Harkins T."/>
            <person name="Desany B."/>
            <person name="Mohiuddin M."/>
            <person name="Kodira C."/>
            <person name="Borodovsky M."/>
            <person name="Lomsadze A."/>
            <person name="Burns P."/>
            <person name="Jenkins J."/>
            <person name="Prochnik S."/>
            <person name="Shu S."/>
            <person name="Chapman J."/>
            <person name="Pitluck S."/>
            <person name="Schmutz J."/>
            <person name="Rokhsar D."/>
        </authorList>
    </citation>
    <scope>NUCLEOTIDE SEQUENCE</scope>
</reference>
<dbReference type="EMBL" id="KK784931">
    <property type="protein sequence ID" value="KDO60673.1"/>
    <property type="molecule type" value="Genomic_DNA"/>
</dbReference>
<evidence type="ECO:0000256" key="1">
    <source>
        <dbReference type="SAM" id="Phobius"/>
    </source>
</evidence>
<proteinExistence type="predicted"/>
<protein>
    <submittedName>
        <fullName evidence="2">Uncharacterized protein</fullName>
    </submittedName>
</protein>
<organism evidence="2 3">
    <name type="scientific">Citrus sinensis</name>
    <name type="common">Sweet orange</name>
    <name type="synonym">Citrus aurantium var. sinensis</name>
    <dbReference type="NCBI Taxonomy" id="2711"/>
    <lineage>
        <taxon>Eukaryota</taxon>
        <taxon>Viridiplantae</taxon>
        <taxon>Streptophyta</taxon>
        <taxon>Embryophyta</taxon>
        <taxon>Tracheophyta</taxon>
        <taxon>Spermatophyta</taxon>
        <taxon>Magnoliopsida</taxon>
        <taxon>eudicotyledons</taxon>
        <taxon>Gunneridae</taxon>
        <taxon>Pentapetalae</taxon>
        <taxon>rosids</taxon>
        <taxon>malvids</taxon>
        <taxon>Sapindales</taxon>
        <taxon>Rutaceae</taxon>
        <taxon>Aurantioideae</taxon>
        <taxon>Citrus</taxon>
    </lineage>
</organism>
<keyword evidence="3" id="KW-1185">Reference proteome</keyword>
<dbReference type="Proteomes" id="UP000027120">
    <property type="component" value="Unassembled WGS sequence"/>
</dbReference>
<feature type="transmembrane region" description="Helical" evidence="1">
    <location>
        <begin position="12"/>
        <end position="32"/>
    </location>
</feature>
<keyword evidence="1" id="KW-0812">Transmembrane</keyword>
<evidence type="ECO:0000313" key="2">
    <source>
        <dbReference type="EMBL" id="KDO60673.1"/>
    </source>
</evidence>
<name>A0A067F034_CITSI</name>
<evidence type="ECO:0000313" key="3">
    <source>
        <dbReference type="Proteomes" id="UP000027120"/>
    </source>
</evidence>
<accession>A0A067F034</accession>
<keyword evidence="1" id="KW-1133">Transmembrane helix</keyword>
<sequence>LSRWKSTISLVMRPAISSLMSSLLLFHGIVLISGPS</sequence>
<dbReference type="AlphaFoldDB" id="A0A067F034"/>
<keyword evidence="1" id="KW-0472">Membrane</keyword>
<gene>
    <name evidence="2" type="ORF">CISIN_1g0195701mg</name>
</gene>